<dbReference type="AlphaFoldDB" id="A0A0F9LAK2"/>
<comment type="caution">
    <text evidence="1">The sequence shown here is derived from an EMBL/GenBank/DDBJ whole genome shotgun (WGS) entry which is preliminary data.</text>
</comment>
<sequence>MPRFITRHSDGFPLTEGRVDRRRSPFVEGYPDYPEKVLALARILDTDQFLWAVDAARGFRGYEMCKPVEWEVNVSQGRVLGYVDDDPWFAFLEGKCSTFPCCFSKDRPDSQSFSVLLPFPLRQDELILRRVYKVENPDRASILSEEILGMR</sequence>
<protein>
    <submittedName>
        <fullName evidence="1">Uncharacterized protein</fullName>
    </submittedName>
</protein>
<gene>
    <name evidence="1" type="ORF">LCGC14_1299820</name>
</gene>
<organism evidence="1">
    <name type="scientific">marine sediment metagenome</name>
    <dbReference type="NCBI Taxonomy" id="412755"/>
    <lineage>
        <taxon>unclassified sequences</taxon>
        <taxon>metagenomes</taxon>
        <taxon>ecological metagenomes</taxon>
    </lineage>
</organism>
<accession>A0A0F9LAK2</accession>
<evidence type="ECO:0000313" key="1">
    <source>
        <dbReference type="EMBL" id="KKM84371.1"/>
    </source>
</evidence>
<dbReference type="EMBL" id="LAZR01007576">
    <property type="protein sequence ID" value="KKM84371.1"/>
    <property type="molecule type" value="Genomic_DNA"/>
</dbReference>
<name>A0A0F9LAK2_9ZZZZ</name>
<proteinExistence type="predicted"/>
<reference evidence="1" key="1">
    <citation type="journal article" date="2015" name="Nature">
        <title>Complex archaea that bridge the gap between prokaryotes and eukaryotes.</title>
        <authorList>
            <person name="Spang A."/>
            <person name="Saw J.H."/>
            <person name="Jorgensen S.L."/>
            <person name="Zaremba-Niedzwiedzka K."/>
            <person name="Martijn J."/>
            <person name="Lind A.E."/>
            <person name="van Eijk R."/>
            <person name="Schleper C."/>
            <person name="Guy L."/>
            <person name="Ettema T.J."/>
        </authorList>
    </citation>
    <scope>NUCLEOTIDE SEQUENCE</scope>
</reference>